<keyword evidence="4" id="KW-0547">Nucleotide-binding</keyword>
<dbReference type="GO" id="GO:0016151">
    <property type="term" value="F:nickel cation binding"/>
    <property type="evidence" value="ECO:0007669"/>
    <property type="project" value="InterPro"/>
</dbReference>
<sequence>MLKLEFFERKCMEKVIAIKERVLSANDRKAQELRGIYDTHNKFVINLMSSPGSGKTTLLESLSKFDDFKFCVIEGDLETNRDADRLEKQGVLAKQITTGEACHLEANMVANILPSLMQDSRFNQSDFLFIENVGNLVCPASYDLGANVNVVLLSVPEGDDKVLKYPSMFLCADIVLVTKAEMKEYFGFKTEQVKSDLETLRHGVEIMEISKDSKESLKKLKEYFQTLALRGYRTEHIFK</sequence>
<reference evidence="9 10" key="1">
    <citation type="journal article" date="2014" name="Genome Announc.">
        <title>Draft genome sequences of eight enterohepatic helicobacter species isolated from both laboratory and wild rodents.</title>
        <authorList>
            <person name="Sheh A."/>
            <person name="Shen Z."/>
            <person name="Fox J.G."/>
        </authorList>
    </citation>
    <scope>NUCLEOTIDE SEQUENCE [LARGE SCALE GENOMIC DNA]</scope>
    <source>
        <strain evidence="9 10">Missouri</strain>
    </source>
</reference>
<evidence type="ECO:0000256" key="2">
    <source>
        <dbReference type="ARBA" id="ARBA00022596"/>
    </source>
</evidence>
<comment type="caution">
    <text evidence="9">The sequence shown here is derived from an EMBL/GenBank/DDBJ whole genome shotgun (WGS) entry which is preliminary data.</text>
</comment>
<keyword evidence="7" id="KW-0342">GTP-binding</keyword>
<dbReference type="AlphaFoldDB" id="A0A6D2C962"/>
<evidence type="ECO:0000313" key="10">
    <source>
        <dbReference type="Proteomes" id="UP000029870"/>
    </source>
</evidence>
<dbReference type="PANTHER" id="PTHR30134:SF2">
    <property type="entry name" value="HYDROGENASE MATURATION FACTOR HYPB"/>
    <property type="match status" value="1"/>
</dbReference>
<gene>
    <name evidence="9" type="primary">hypB</name>
    <name evidence="9" type="ORF">LS77_008905</name>
</gene>
<evidence type="ECO:0000256" key="7">
    <source>
        <dbReference type="ARBA" id="ARBA00023134"/>
    </source>
</evidence>
<feature type="domain" description="CobW/HypB/UreG nucleotide-binding" evidence="8">
    <location>
        <begin position="44"/>
        <end position="207"/>
    </location>
</feature>
<dbReference type="SUPFAM" id="SSF52540">
    <property type="entry name" value="P-loop containing nucleoside triphosphate hydrolases"/>
    <property type="match status" value="1"/>
</dbReference>
<evidence type="ECO:0000256" key="3">
    <source>
        <dbReference type="ARBA" id="ARBA00022723"/>
    </source>
</evidence>
<dbReference type="GO" id="GO:0008270">
    <property type="term" value="F:zinc ion binding"/>
    <property type="evidence" value="ECO:0007669"/>
    <property type="project" value="TreeGrafter"/>
</dbReference>
<keyword evidence="5" id="KW-0378">Hydrolase</keyword>
<accession>A0A6D2C962</accession>
<dbReference type="InterPro" id="IPR003495">
    <property type="entry name" value="CobW/HypB/UreG_nucleotide-bd"/>
</dbReference>
<evidence type="ECO:0000256" key="5">
    <source>
        <dbReference type="ARBA" id="ARBA00022801"/>
    </source>
</evidence>
<protein>
    <submittedName>
        <fullName evidence="9">Hydrogenase accessory protein HypB</fullName>
    </submittedName>
</protein>
<dbReference type="EMBL" id="JRPH02000030">
    <property type="protein sequence ID" value="TLE03541.1"/>
    <property type="molecule type" value="Genomic_DNA"/>
</dbReference>
<evidence type="ECO:0000313" key="9">
    <source>
        <dbReference type="EMBL" id="TLE03541.1"/>
    </source>
</evidence>
<dbReference type="Pfam" id="PF02492">
    <property type="entry name" value="cobW"/>
    <property type="match status" value="1"/>
</dbReference>
<keyword evidence="2" id="KW-0533">Nickel</keyword>
<dbReference type="GO" id="GO:0051604">
    <property type="term" value="P:protein maturation"/>
    <property type="evidence" value="ECO:0007669"/>
    <property type="project" value="InterPro"/>
</dbReference>
<dbReference type="PIRSF" id="PIRSF005624">
    <property type="entry name" value="Ni-bind_GTPase"/>
    <property type="match status" value="1"/>
</dbReference>
<dbReference type="InterPro" id="IPR004392">
    <property type="entry name" value="Hyd_mat_HypB"/>
</dbReference>
<evidence type="ECO:0000256" key="4">
    <source>
        <dbReference type="ARBA" id="ARBA00022741"/>
    </source>
</evidence>
<comment type="similarity">
    <text evidence="1">Belongs to the SIMIBI class G3E GTPase family. HypB/HupM subfamily.</text>
</comment>
<evidence type="ECO:0000256" key="6">
    <source>
        <dbReference type="ARBA" id="ARBA00022833"/>
    </source>
</evidence>
<organism evidence="9 10">
    <name type="scientific">Helicobacter bilis</name>
    <dbReference type="NCBI Taxonomy" id="37372"/>
    <lineage>
        <taxon>Bacteria</taxon>
        <taxon>Pseudomonadati</taxon>
        <taxon>Campylobacterota</taxon>
        <taxon>Epsilonproteobacteria</taxon>
        <taxon>Campylobacterales</taxon>
        <taxon>Helicobacteraceae</taxon>
        <taxon>Helicobacter</taxon>
    </lineage>
</organism>
<evidence type="ECO:0000256" key="1">
    <source>
        <dbReference type="ARBA" id="ARBA00006211"/>
    </source>
</evidence>
<dbReference type="NCBIfam" id="TIGR00073">
    <property type="entry name" value="hypB"/>
    <property type="match status" value="1"/>
</dbReference>
<proteinExistence type="inferred from homology"/>
<keyword evidence="6" id="KW-0862">Zinc</keyword>
<evidence type="ECO:0000259" key="8">
    <source>
        <dbReference type="Pfam" id="PF02492"/>
    </source>
</evidence>
<name>A0A6D2C962_9HELI</name>
<dbReference type="GO" id="GO:0003924">
    <property type="term" value="F:GTPase activity"/>
    <property type="evidence" value="ECO:0007669"/>
    <property type="project" value="InterPro"/>
</dbReference>
<dbReference type="Proteomes" id="UP000029870">
    <property type="component" value="Unassembled WGS sequence"/>
</dbReference>
<dbReference type="InterPro" id="IPR027417">
    <property type="entry name" value="P-loop_NTPase"/>
</dbReference>
<dbReference type="PANTHER" id="PTHR30134">
    <property type="entry name" value="HYDROGENASE PROTEIN ASSEMBLY PROTEIN, NICKEL CHAPERONE"/>
    <property type="match status" value="1"/>
</dbReference>
<dbReference type="Gene3D" id="3.40.50.300">
    <property type="entry name" value="P-loop containing nucleotide triphosphate hydrolases"/>
    <property type="match status" value="1"/>
</dbReference>
<keyword evidence="3" id="KW-0479">Metal-binding</keyword>
<dbReference type="GO" id="GO:0005525">
    <property type="term" value="F:GTP binding"/>
    <property type="evidence" value="ECO:0007669"/>
    <property type="project" value="UniProtKB-KW"/>
</dbReference>